<dbReference type="Proteomes" id="UP001147760">
    <property type="component" value="Unassembled WGS sequence"/>
</dbReference>
<dbReference type="EMBL" id="JAPWDO010000006">
    <property type="protein sequence ID" value="KAJ5466237.1"/>
    <property type="molecule type" value="Genomic_DNA"/>
</dbReference>
<reference evidence="1" key="1">
    <citation type="submission" date="2022-12" db="EMBL/GenBank/DDBJ databases">
        <authorList>
            <person name="Petersen C."/>
        </authorList>
    </citation>
    <scope>NUCLEOTIDE SEQUENCE</scope>
    <source>
        <strain evidence="1">IBT 17660</strain>
    </source>
</reference>
<dbReference type="AlphaFoldDB" id="A0A9W9WK73"/>
<protein>
    <submittedName>
        <fullName evidence="1">Uncharacterized protein</fullName>
    </submittedName>
</protein>
<proteinExistence type="predicted"/>
<organism evidence="1 2">
    <name type="scientific">Penicillium desertorum</name>
    <dbReference type="NCBI Taxonomy" id="1303715"/>
    <lineage>
        <taxon>Eukaryota</taxon>
        <taxon>Fungi</taxon>
        <taxon>Dikarya</taxon>
        <taxon>Ascomycota</taxon>
        <taxon>Pezizomycotina</taxon>
        <taxon>Eurotiomycetes</taxon>
        <taxon>Eurotiomycetidae</taxon>
        <taxon>Eurotiales</taxon>
        <taxon>Aspergillaceae</taxon>
        <taxon>Penicillium</taxon>
    </lineage>
</organism>
<evidence type="ECO:0000313" key="1">
    <source>
        <dbReference type="EMBL" id="KAJ5466237.1"/>
    </source>
</evidence>
<sequence>MIKRLDYNLITEEAEEEVVIEVARGAIETILADIIIPSLKKKKKKKKNLRKFGLYPAKKRYPINPRLEYKI</sequence>
<name>A0A9W9WK73_9EURO</name>
<comment type="caution">
    <text evidence="1">The sequence shown here is derived from an EMBL/GenBank/DDBJ whole genome shotgun (WGS) entry which is preliminary data.</text>
</comment>
<reference evidence="1" key="2">
    <citation type="journal article" date="2023" name="IMA Fungus">
        <title>Comparative genomic study of the Penicillium genus elucidates a diverse pangenome and 15 lateral gene transfer events.</title>
        <authorList>
            <person name="Petersen C."/>
            <person name="Sorensen T."/>
            <person name="Nielsen M.R."/>
            <person name="Sondergaard T.E."/>
            <person name="Sorensen J.L."/>
            <person name="Fitzpatrick D.A."/>
            <person name="Frisvad J.C."/>
            <person name="Nielsen K.L."/>
        </authorList>
    </citation>
    <scope>NUCLEOTIDE SEQUENCE</scope>
    <source>
        <strain evidence="1">IBT 17660</strain>
    </source>
</reference>
<keyword evidence="2" id="KW-1185">Reference proteome</keyword>
<gene>
    <name evidence="1" type="ORF">N7530_010024</name>
</gene>
<accession>A0A9W9WK73</accession>
<evidence type="ECO:0000313" key="2">
    <source>
        <dbReference type="Proteomes" id="UP001147760"/>
    </source>
</evidence>